<evidence type="ECO:0000256" key="5">
    <source>
        <dbReference type="ARBA" id="ARBA00022840"/>
    </source>
</evidence>
<dbReference type="GO" id="GO:0016020">
    <property type="term" value="C:membrane"/>
    <property type="evidence" value="ECO:0007669"/>
    <property type="project" value="UniProtKB-SubCell"/>
</dbReference>
<dbReference type="InterPro" id="IPR017871">
    <property type="entry name" value="ABC_transporter-like_CS"/>
</dbReference>
<protein>
    <submittedName>
        <fullName evidence="12">ABC transporter, putative</fullName>
    </submittedName>
</protein>
<evidence type="ECO:0000256" key="10">
    <source>
        <dbReference type="SAM" id="SignalP"/>
    </source>
</evidence>
<dbReference type="Pfam" id="PF00005">
    <property type="entry name" value="ABC_tran"/>
    <property type="match status" value="1"/>
</dbReference>
<dbReference type="PANTHER" id="PTHR48041">
    <property type="entry name" value="ABC TRANSPORTER G FAMILY MEMBER 28"/>
    <property type="match status" value="1"/>
</dbReference>
<keyword evidence="7 9" id="KW-0472">Membrane</keyword>
<dbReference type="AlphaFoldDB" id="A0A1G4IAX9"/>
<feature type="region of interest" description="Disordered" evidence="8">
    <location>
        <begin position="482"/>
        <end position="508"/>
    </location>
</feature>
<dbReference type="InterPro" id="IPR050352">
    <property type="entry name" value="ABCG_transporters"/>
</dbReference>
<feature type="transmembrane region" description="Helical" evidence="9">
    <location>
        <begin position="234"/>
        <end position="253"/>
    </location>
</feature>
<dbReference type="GO" id="GO:0140359">
    <property type="term" value="F:ABC-type transporter activity"/>
    <property type="evidence" value="ECO:0007669"/>
    <property type="project" value="InterPro"/>
</dbReference>
<dbReference type="SUPFAM" id="SSF52540">
    <property type="entry name" value="P-loop containing nucleoside triphosphate hydrolases"/>
    <property type="match status" value="1"/>
</dbReference>
<gene>
    <name evidence="12" type="ORF">TEOVI_000082000</name>
</gene>
<feature type="compositionally biased region" description="Basic and acidic residues" evidence="8">
    <location>
        <begin position="499"/>
        <end position="508"/>
    </location>
</feature>
<comment type="caution">
    <text evidence="12">The sequence shown here is derived from an EMBL/GenBank/DDBJ whole genome shotgun (WGS) entry which is preliminary data.</text>
</comment>
<evidence type="ECO:0000313" key="13">
    <source>
        <dbReference type="Proteomes" id="UP000195570"/>
    </source>
</evidence>
<evidence type="ECO:0000256" key="8">
    <source>
        <dbReference type="SAM" id="MobiDB-lite"/>
    </source>
</evidence>
<evidence type="ECO:0000256" key="1">
    <source>
        <dbReference type="ARBA" id="ARBA00004141"/>
    </source>
</evidence>
<keyword evidence="3 9" id="KW-0812">Transmembrane</keyword>
<evidence type="ECO:0000313" key="12">
    <source>
        <dbReference type="EMBL" id="SCU69254.1"/>
    </source>
</evidence>
<name>A0A1G4IAX9_TRYEQ</name>
<dbReference type="Proteomes" id="UP000195570">
    <property type="component" value="Unassembled WGS sequence"/>
</dbReference>
<dbReference type="InterPro" id="IPR003593">
    <property type="entry name" value="AAA+_ATPase"/>
</dbReference>
<keyword evidence="13" id="KW-1185">Reference proteome</keyword>
<dbReference type="InterPro" id="IPR003439">
    <property type="entry name" value="ABC_transporter-like_ATP-bd"/>
</dbReference>
<dbReference type="GeneID" id="92374760"/>
<evidence type="ECO:0000256" key="4">
    <source>
        <dbReference type="ARBA" id="ARBA00022741"/>
    </source>
</evidence>
<feature type="domain" description="ABC transporter" evidence="11">
    <location>
        <begin position="527"/>
        <end position="797"/>
    </location>
</feature>
<organism evidence="12 13">
    <name type="scientific">Trypanosoma equiperdum</name>
    <dbReference type="NCBI Taxonomy" id="5694"/>
    <lineage>
        <taxon>Eukaryota</taxon>
        <taxon>Discoba</taxon>
        <taxon>Euglenozoa</taxon>
        <taxon>Kinetoplastea</taxon>
        <taxon>Metakinetoplastina</taxon>
        <taxon>Trypanosomatida</taxon>
        <taxon>Trypanosomatidae</taxon>
        <taxon>Trypanosoma</taxon>
    </lineage>
</organism>
<feature type="signal peptide" evidence="10">
    <location>
        <begin position="1"/>
        <end position="28"/>
    </location>
</feature>
<evidence type="ECO:0000259" key="11">
    <source>
        <dbReference type="PROSITE" id="PS50893"/>
    </source>
</evidence>
<accession>A0A1G4IAX9</accession>
<dbReference type="EMBL" id="CZPT02001188">
    <property type="protein sequence ID" value="SCU69254.1"/>
    <property type="molecule type" value="Genomic_DNA"/>
</dbReference>
<dbReference type="Gene3D" id="3.40.50.300">
    <property type="entry name" value="P-loop containing nucleotide triphosphate hydrolases"/>
    <property type="match status" value="1"/>
</dbReference>
<feature type="transmembrane region" description="Helical" evidence="9">
    <location>
        <begin position="391"/>
        <end position="415"/>
    </location>
</feature>
<dbReference type="GO" id="GO:0005524">
    <property type="term" value="F:ATP binding"/>
    <property type="evidence" value="ECO:0007669"/>
    <property type="project" value="UniProtKB-KW"/>
</dbReference>
<keyword evidence="10" id="KW-0732">Signal</keyword>
<dbReference type="GO" id="GO:0016887">
    <property type="term" value="F:ATP hydrolysis activity"/>
    <property type="evidence" value="ECO:0007669"/>
    <property type="project" value="InterPro"/>
</dbReference>
<keyword evidence="2" id="KW-0813">Transport</keyword>
<comment type="subcellular location">
    <subcellularLocation>
        <location evidence="1">Membrane</location>
        <topology evidence="1">Multi-pass membrane protein</topology>
    </subcellularLocation>
</comment>
<proteinExistence type="predicted"/>
<evidence type="ECO:0000256" key="3">
    <source>
        <dbReference type="ARBA" id="ARBA00022692"/>
    </source>
</evidence>
<dbReference type="InterPro" id="IPR027417">
    <property type="entry name" value="P-loop_NTPase"/>
</dbReference>
<keyword evidence="5" id="KW-0067">ATP-binding</keyword>
<evidence type="ECO:0000256" key="7">
    <source>
        <dbReference type="ARBA" id="ARBA00023136"/>
    </source>
</evidence>
<dbReference type="PROSITE" id="PS50893">
    <property type="entry name" value="ABC_TRANSPORTER_2"/>
    <property type="match status" value="1"/>
</dbReference>
<evidence type="ECO:0000256" key="2">
    <source>
        <dbReference type="ARBA" id="ARBA00022448"/>
    </source>
</evidence>
<dbReference type="RefSeq" id="XP_067080252.1">
    <property type="nucleotide sequence ID" value="XM_067224151.1"/>
</dbReference>
<feature type="transmembrane region" description="Helical" evidence="9">
    <location>
        <begin position="895"/>
        <end position="916"/>
    </location>
</feature>
<feature type="transmembrane region" description="Helical" evidence="9">
    <location>
        <begin position="972"/>
        <end position="997"/>
    </location>
</feature>
<feature type="transmembrane region" description="Helical" evidence="9">
    <location>
        <begin position="1009"/>
        <end position="1033"/>
    </location>
</feature>
<dbReference type="FunFam" id="3.40.50.300:FF:002362">
    <property type="entry name" value="ATP-binding cassette transporter, putative"/>
    <property type="match status" value="1"/>
</dbReference>
<dbReference type="PANTHER" id="PTHR48041:SF91">
    <property type="entry name" value="ABC TRANSPORTER G FAMILY MEMBER 28"/>
    <property type="match status" value="1"/>
</dbReference>
<feature type="transmembrane region" description="Helical" evidence="9">
    <location>
        <begin position="928"/>
        <end position="951"/>
    </location>
</feature>
<sequence>MHSELKAYAVLVAFTLLGELGPFRGAYSSVEDEVAASHSLQEVLDFPTVSYYDSLVGEPLTGGHHRGIVDMFSGSSTECFNGGVPPTNGDSNCTCPARSKFSGLKCEMCQTDGSCDSIAGPQSVCERRLAIWGSNKQFECSFNTPFFIKQMGGGRDVEALVTLNCSTPDGTAFHESNSGTCEMTLFRVEPKHEYVDPFFSCSVEQCTMHLEEIKTNKANKTPTNSNIISKAGLIAWRVLIVALCLLLAMLQCVSPKVGRGRTAKLLYVLACLLVAVTLLFILVMVLNMHQGTPELNAVYECNKTHCDCSEDPPKEYGPFCSGTVMKKFILPQIKNSIKIVCNLQDKTCRLTLKDVKIIIDLNCTASECTNKRKFPNGPSLPVPADDKAQRALLTFIALGFLVLLVLFGLHVLWVLRRTQKRKAEFVDRFGLPELWTQEGEEGVPETRCNGQGWGVATQRQRRHEGGAGGLTTARSAMSIGEAGGSAQRSCSGDMPSLSESERHFTSNTNRHDKKDFIRGVTKSPLKLQLTDLDYKLESSCFSSNNNDASQHILQQVNFSVRSGDVLAIIGPSGAGKTSLLDLLSARRKQGRVFGEMTINNTPLVGASNEVTEQYRNIIGYVSQEDTLIPALTVYETIKYAARLKLPQAFSSESINGIVDRMIEALRLTRCKDTVIGDGTKLRGVSGGEKRRVSIAVELLANPRILFLDEPTSGLDAVSAKHVIDAVVQLAKESPMRAYAPHYFAFRPIVIFSIHQPSQEIYELCDKILLLSRGMSIYCGPASCAAETLEARVQRVMGGVQTIPRLADNPNHAEYLMKLEEIVDDVARVELQRENTAQMLSRDETSSGMRHEEQAIIRGDIILKTTFGFRRYYANVYQQVGLLTSRAARSLLTSSHLIVCHAAVTASVSTLMMILYHEEGLDLPGALNRAGSVTFLLLVVSFASLSCLEHLVTERKLFAVERENGYYTTLPYLLSKIIVDIIPLRVLPTLVMAALIYVPMGLRGDSGIHLFWFIIIVALFSVCITLIVMCVGVVTGSFGSAALLSSVVILWNFVFGGLLVQSTTVPAALRPFQAASPFFLAFESLLVNELDGQDCTFAPTDATGKPSSTNVPILCVQYLTNMGLTPARFTRDVGQLAVMVLVLLCLAWLLLFQFTTVAR</sequence>
<feature type="transmembrane region" description="Helical" evidence="9">
    <location>
        <begin position="1132"/>
        <end position="1151"/>
    </location>
</feature>
<feature type="transmembrane region" description="Helical" evidence="9">
    <location>
        <begin position="265"/>
        <end position="286"/>
    </location>
</feature>
<dbReference type="Pfam" id="PF01061">
    <property type="entry name" value="ABC2_membrane"/>
    <property type="match status" value="1"/>
</dbReference>
<dbReference type="SMART" id="SM00382">
    <property type="entry name" value="AAA"/>
    <property type="match status" value="1"/>
</dbReference>
<feature type="transmembrane region" description="Helical" evidence="9">
    <location>
        <begin position="1040"/>
        <end position="1059"/>
    </location>
</feature>
<dbReference type="InterPro" id="IPR013525">
    <property type="entry name" value="ABC2_TM"/>
</dbReference>
<keyword evidence="4" id="KW-0547">Nucleotide-binding</keyword>
<keyword evidence="6 9" id="KW-1133">Transmembrane helix</keyword>
<evidence type="ECO:0000256" key="6">
    <source>
        <dbReference type="ARBA" id="ARBA00022989"/>
    </source>
</evidence>
<reference evidence="12" key="1">
    <citation type="submission" date="2016-09" db="EMBL/GenBank/DDBJ databases">
        <authorList>
            <person name="Hebert L."/>
            <person name="Moumen B."/>
        </authorList>
    </citation>
    <scope>NUCLEOTIDE SEQUENCE [LARGE SCALE GENOMIC DNA]</scope>
    <source>
        <strain evidence="12">OVI</strain>
    </source>
</reference>
<dbReference type="VEuPathDB" id="TriTrypDB:TEOVI_000082000"/>
<feature type="chain" id="PRO_5009235371" evidence="10">
    <location>
        <begin position="29"/>
        <end position="1158"/>
    </location>
</feature>
<dbReference type="PROSITE" id="PS00211">
    <property type="entry name" value="ABC_TRANSPORTER_1"/>
    <property type="match status" value="1"/>
</dbReference>
<evidence type="ECO:0000256" key="9">
    <source>
        <dbReference type="SAM" id="Phobius"/>
    </source>
</evidence>